<proteinExistence type="predicted"/>
<organism evidence="1 2">
    <name type="scientific">Streptomyces oceani</name>
    <dbReference type="NCBI Taxonomy" id="1075402"/>
    <lineage>
        <taxon>Bacteria</taxon>
        <taxon>Bacillati</taxon>
        <taxon>Actinomycetota</taxon>
        <taxon>Actinomycetes</taxon>
        <taxon>Kitasatosporales</taxon>
        <taxon>Streptomycetaceae</taxon>
        <taxon>Streptomyces</taxon>
    </lineage>
</organism>
<dbReference type="GO" id="GO:0006281">
    <property type="term" value="P:DNA repair"/>
    <property type="evidence" value="ECO:0007669"/>
    <property type="project" value="TreeGrafter"/>
</dbReference>
<dbReference type="GO" id="GO:0005829">
    <property type="term" value="C:cytosol"/>
    <property type="evidence" value="ECO:0007669"/>
    <property type="project" value="TreeGrafter"/>
</dbReference>
<comment type="caution">
    <text evidence="1">The sequence shown here is derived from an EMBL/GenBank/DDBJ whole genome shotgun (WGS) entry which is preliminary data.</text>
</comment>
<keyword evidence="1" id="KW-0378">Hydrolase</keyword>
<gene>
    <name evidence="1" type="ORF">AN216_08620</name>
</gene>
<name>A0A1E7KJS4_9ACTN</name>
<dbReference type="InterPro" id="IPR050155">
    <property type="entry name" value="HAD-like_hydrolase_sf"/>
</dbReference>
<dbReference type="Pfam" id="PF00702">
    <property type="entry name" value="Hydrolase"/>
    <property type="match status" value="1"/>
</dbReference>
<dbReference type="STRING" id="1075402.AN216_08620"/>
<dbReference type="OrthoDB" id="9793014at2"/>
<dbReference type="GO" id="GO:0008967">
    <property type="term" value="F:phosphoglycolate phosphatase activity"/>
    <property type="evidence" value="ECO:0007669"/>
    <property type="project" value="TreeGrafter"/>
</dbReference>
<dbReference type="SUPFAM" id="SSF56784">
    <property type="entry name" value="HAD-like"/>
    <property type="match status" value="1"/>
</dbReference>
<dbReference type="Gene3D" id="1.10.150.240">
    <property type="entry name" value="Putative phosphatase, domain 2"/>
    <property type="match status" value="1"/>
</dbReference>
<accession>A0A1E7KJS4</accession>
<dbReference type="PANTHER" id="PTHR43434">
    <property type="entry name" value="PHOSPHOGLYCOLATE PHOSPHATASE"/>
    <property type="match status" value="1"/>
</dbReference>
<dbReference type="InterPro" id="IPR023198">
    <property type="entry name" value="PGP-like_dom2"/>
</dbReference>
<keyword evidence="2" id="KW-1185">Reference proteome</keyword>
<dbReference type="Gene3D" id="3.40.50.1000">
    <property type="entry name" value="HAD superfamily/HAD-like"/>
    <property type="match status" value="1"/>
</dbReference>
<evidence type="ECO:0000313" key="2">
    <source>
        <dbReference type="Proteomes" id="UP000176101"/>
    </source>
</evidence>
<reference evidence="1 2" key="1">
    <citation type="journal article" date="2016" name="Front. Microbiol.">
        <title>Comparative Genomics Analysis of Streptomyces Species Reveals Their Adaptation to the Marine Environment and Their Diversity at the Genomic Level.</title>
        <authorList>
            <person name="Tian X."/>
            <person name="Zhang Z."/>
            <person name="Yang T."/>
            <person name="Chen M."/>
            <person name="Li J."/>
            <person name="Chen F."/>
            <person name="Yang J."/>
            <person name="Li W."/>
            <person name="Zhang B."/>
            <person name="Zhang Z."/>
            <person name="Wu J."/>
            <person name="Zhang C."/>
            <person name="Long L."/>
            <person name="Xiao J."/>
        </authorList>
    </citation>
    <scope>NUCLEOTIDE SEQUENCE [LARGE SCALE GENOMIC DNA]</scope>
    <source>
        <strain evidence="1 2">SCSIO 02100</strain>
    </source>
</reference>
<dbReference type="InterPro" id="IPR036412">
    <property type="entry name" value="HAD-like_sf"/>
</dbReference>
<dbReference type="PANTHER" id="PTHR43434:SF16">
    <property type="entry name" value="BLL8046 PROTEIN"/>
    <property type="match status" value="1"/>
</dbReference>
<dbReference type="EMBL" id="LJGU01000114">
    <property type="protein sequence ID" value="OEV04252.1"/>
    <property type="molecule type" value="Genomic_DNA"/>
</dbReference>
<dbReference type="RefSeq" id="WP_070195998.1">
    <property type="nucleotide sequence ID" value="NZ_LJGU01000114.1"/>
</dbReference>
<dbReference type="SFLD" id="SFLDS00003">
    <property type="entry name" value="Haloacid_Dehalogenase"/>
    <property type="match status" value="1"/>
</dbReference>
<sequence>MRHAAVMDVDGTLVDTNYLHTTAWWEAFRQAGHRVPMHAIHASVGLSGQDLIARLLGEERDTRQDAAISAAHKTLYGSYHARLPPLPGARELVCELAGRHWQVVLATSASGRELAALRQAIAADEAIAATASADDVQAGKPAPDTVTRALALVDAAAAGSVFIGDTVWDVRAANNARVPCVAVLSGGVARGKLEEAGAAAVYEDCAELLEHLDESPFT</sequence>
<protein>
    <submittedName>
        <fullName evidence="1">HAD family hydrolase</fullName>
    </submittedName>
</protein>
<dbReference type="InterPro" id="IPR023214">
    <property type="entry name" value="HAD_sf"/>
</dbReference>
<evidence type="ECO:0000313" key="1">
    <source>
        <dbReference type="EMBL" id="OEV04252.1"/>
    </source>
</evidence>
<dbReference type="SFLD" id="SFLDG01129">
    <property type="entry name" value="C1.5:_HAD__Beta-PGM__Phosphata"/>
    <property type="match status" value="1"/>
</dbReference>
<dbReference type="AlphaFoldDB" id="A0A1E7KJS4"/>
<dbReference type="PATRIC" id="fig|1075402.3.peg.4538"/>
<dbReference type="Proteomes" id="UP000176101">
    <property type="component" value="Unassembled WGS sequence"/>
</dbReference>